<dbReference type="Proteomes" id="UP000663722">
    <property type="component" value="Chromosome"/>
</dbReference>
<sequence length="127" mass="15214">MRRFENRSGRGLYRSRDGVILGVCRGIAEYFDFSVFWVRTITIIVLFCSGLWPIAGLYFIAALVMKPEPVIPILTEDEQEFYDSYTHSRRGAVNRVRRRYDNLERRIRRIEDTVTSREFDWDRRIEN</sequence>
<evidence type="ECO:0000256" key="1">
    <source>
        <dbReference type="SAM" id="Phobius"/>
    </source>
</evidence>
<gene>
    <name evidence="3" type="primary">pspC</name>
    <name evidence="3" type="ORF">dnm_087330</name>
</gene>
<dbReference type="NCBIfam" id="TIGR02978">
    <property type="entry name" value="phageshock_pspC"/>
    <property type="match status" value="1"/>
</dbReference>
<keyword evidence="4" id="KW-1185">Reference proteome</keyword>
<protein>
    <submittedName>
        <fullName evidence="3">Phage shock protein C</fullName>
    </submittedName>
</protein>
<reference evidence="3" key="1">
    <citation type="journal article" date="2021" name="Microb. Physiol.">
        <title>Proteogenomic Insights into the Physiology of Marine, Sulfate-Reducing, Filamentous Desulfonema limicola and Desulfonema magnum.</title>
        <authorList>
            <person name="Schnaars V."/>
            <person name="Wohlbrand L."/>
            <person name="Scheve S."/>
            <person name="Hinrichs C."/>
            <person name="Reinhardt R."/>
            <person name="Rabus R."/>
        </authorList>
    </citation>
    <scope>NUCLEOTIDE SEQUENCE</scope>
    <source>
        <strain evidence="3">4be13</strain>
    </source>
</reference>
<keyword evidence="1" id="KW-0472">Membrane</keyword>
<keyword evidence="1" id="KW-1133">Transmembrane helix</keyword>
<accession>A0A975BVR3</accession>
<dbReference type="Pfam" id="PF04024">
    <property type="entry name" value="PspC"/>
    <property type="match status" value="1"/>
</dbReference>
<evidence type="ECO:0000259" key="2">
    <source>
        <dbReference type="Pfam" id="PF04024"/>
    </source>
</evidence>
<evidence type="ECO:0000313" key="4">
    <source>
        <dbReference type="Proteomes" id="UP000663722"/>
    </source>
</evidence>
<name>A0A975BVR3_9BACT</name>
<feature type="transmembrane region" description="Helical" evidence="1">
    <location>
        <begin position="41"/>
        <end position="64"/>
    </location>
</feature>
<dbReference type="AlphaFoldDB" id="A0A975BVR3"/>
<evidence type="ECO:0000313" key="3">
    <source>
        <dbReference type="EMBL" id="QTA92646.1"/>
    </source>
</evidence>
<dbReference type="InterPro" id="IPR007168">
    <property type="entry name" value="Phageshock_PspC_N"/>
</dbReference>
<dbReference type="RefSeq" id="WP_207679925.1">
    <property type="nucleotide sequence ID" value="NZ_CP061800.1"/>
</dbReference>
<organism evidence="3 4">
    <name type="scientific">Desulfonema magnum</name>
    <dbReference type="NCBI Taxonomy" id="45655"/>
    <lineage>
        <taxon>Bacteria</taxon>
        <taxon>Pseudomonadati</taxon>
        <taxon>Thermodesulfobacteriota</taxon>
        <taxon>Desulfobacteria</taxon>
        <taxon>Desulfobacterales</taxon>
        <taxon>Desulfococcaceae</taxon>
        <taxon>Desulfonema</taxon>
    </lineage>
</organism>
<feature type="domain" description="Phage shock protein PspC N-terminal" evidence="2">
    <location>
        <begin position="11"/>
        <end position="67"/>
    </location>
</feature>
<proteinExistence type="predicted"/>
<dbReference type="EMBL" id="CP061800">
    <property type="protein sequence ID" value="QTA92646.1"/>
    <property type="molecule type" value="Genomic_DNA"/>
</dbReference>
<keyword evidence="1" id="KW-0812">Transmembrane</keyword>
<dbReference type="KEGG" id="dmm:dnm_087330"/>
<dbReference type="InterPro" id="IPR014320">
    <property type="entry name" value="Phageshock_PspC"/>
</dbReference>